<dbReference type="EMBL" id="DSTK01000026">
    <property type="protein sequence ID" value="HFK97404.1"/>
    <property type="molecule type" value="Genomic_DNA"/>
</dbReference>
<evidence type="ECO:0000313" key="3">
    <source>
        <dbReference type="EMBL" id="HFK97404.1"/>
    </source>
</evidence>
<name>A0A832EJD5_9BACT</name>
<protein>
    <submittedName>
        <fullName evidence="3">Universal stress protein</fullName>
    </submittedName>
</protein>
<gene>
    <name evidence="3" type="ORF">ENS06_08805</name>
</gene>
<dbReference type="Pfam" id="PF00582">
    <property type="entry name" value="Usp"/>
    <property type="match status" value="1"/>
</dbReference>
<dbReference type="Gene3D" id="3.40.50.620">
    <property type="entry name" value="HUPs"/>
    <property type="match status" value="1"/>
</dbReference>
<organism evidence="3">
    <name type="scientific">Desulfacinum infernum</name>
    <dbReference type="NCBI Taxonomy" id="35837"/>
    <lineage>
        <taxon>Bacteria</taxon>
        <taxon>Pseudomonadati</taxon>
        <taxon>Thermodesulfobacteriota</taxon>
        <taxon>Syntrophobacteria</taxon>
        <taxon>Syntrophobacterales</taxon>
        <taxon>Syntrophobacteraceae</taxon>
        <taxon>Desulfacinum</taxon>
    </lineage>
</organism>
<proteinExistence type="inferred from homology"/>
<dbReference type="InterPro" id="IPR006015">
    <property type="entry name" value="Universal_stress_UspA"/>
</dbReference>
<dbReference type="PANTHER" id="PTHR31964:SF113">
    <property type="entry name" value="USPA DOMAIN-CONTAINING PROTEIN"/>
    <property type="match status" value="1"/>
</dbReference>
<dbReference type="SUPFAM" id="SSF52402">
    <property type="entry name" value="Adenine nucleotide alpha hydrolases-like"/>
    <property type="match status" value="1"/>
</dbReference>
<dbReference type="AlphaFoldDB" id="A0A832EJD5"/>
<feature type="domain" description="UspA" evidence="2">
    <location>
        <begin position="2"/>
        <end position="153"/>
    </location>
</feature>
<dbReference type="InterPro" id="IPR014729">
    <property type="entry name" value="Rossmann-like_a/b/a_fold"/>
</dbReference>
<accession>A0A832EJD5</accession>
<reference evidence="3" key="1">
    <citation type="journal article" date="2020" name="mSystems">
        <title>Genome- and Community-Level Interaction Insights into Carbon Utilization and Element Cycling Functions of Hydrothermarchaeota in Hydrothermal Sediment.</title>
        <authorList>
            <person name="Zhou Z."/>
            <person name="Liu Y."/>
            <person name="Xu W."/>
            <person name="Pan J."/>
            <person name="Luo Z.H."/>
            <person name="Li M."/>
        </authorList>
    </citation>
    <scope>NUCLEOTIDE SEQUENCE [LARGE SCALE GENOMIC DNA]</scope>
    <source>
        <strain evidence="3">SpSt-456</strain>
    </source>
</reference>
<comment type="caution">
    <text evidence="3">The sequence shown here is derived from an EMBL/GenBank/DDBJ whole genome shotgun (WGS) entry which is preliminary data.</text>
</comment>
<comment type="similarity">
    <text evidence="1">Belongs to the universal stress protein A family.</text>
</comment>
<evidence type="ECO:0000259" key="2">
    <source>
        <dbReference type="Pfam" id="PF00582"/>
    </source>
</evidence>
<sequence>MERVLIAMDDRPGSLKAVQYVTRMLKGADHVDFILFHVLPPASPNLLSKDVIRRIEGIHETHPHVSGYFWNPEDEDKMRRTFATARDILREGGVAESRIHEDFGVEGQEIAYIIMERAKALRCSTVVLGRRGLSRVKEFFLGSVSKSVIGLARGTTVWIVDA</sequence>
<dbReference type="PRINTS" id="PR01438">
    <property type="entry name" value="UNVRSLSTRESS"/>
</dbReference>
<dbReference type="PANTHER" id="PTHR31964">
    <property type="entry name" value="ADENINE NUCLEOTIDE ALPHA HYDROLASES-LIKE SUPERFAMILY PROTEIN"/>
    <property type="match status" value="1"/>
</dbReference>
<dbReference type="InterPro" id="IPR006016">
    <property type="entry name" value="UspA"/>
</dbReference>
<evidence type="ECO:0000256" key="1">
    <source>
        <dbReference type="ARBA" id="ARBA00008791"/>
    </source>
</evidence>